<accession>A0ABD5BLP4</accession>
<evidence type="ECO:0008006" key="3">
    <source>
        <dbReference type="Google" id="ProtNLM"/>
    </source>
</evidence>
<organism evidence="1 2">
    <name type="scientific">Serratia marcescens</name>
    <dbReference type="NCBI Taxonomy" id="615"/>
    <lineage>
        <taxon>Bacteria</taxon>
        <taxon>Pseudomonadati</taxon>
        <taxon>Pseudomonadota</taxon>
        <taxon>Gammaproteobacteria</taxon>
        <taxon>Enterobacterales</taxon>
        <taxon>Yersiniaceae</taxon>
        <taxon>Serratia</taxon>
    </lineage>
</organism>
<evidence type="ECO:0000313" key="1">
    <source>
        <dbReference type="EMBL" id="MDQ9557191.1"/>
    </source>
</evidence>
<comment type="caution">
    <text evidence="1">The sequence shown here is derived from an EMBL/GenBank/DDBJ whole genome shotgun (WGS) entry which is preliminary data.</text>
</comment>
<gene>
    <name evidence="1" type="ORF">RF091_16920</name>
</gene>
<dbReference type="Proteomes" id="UP001234811">
    <property type="component" value="Unassembled WGS sequence"/>
</dbReference>
<sequence length="61" mass="6937">MKDRSHIEVMVEYLRANPAYSEQLLAEVRRDGSLDELSILLRQMKEAFECDCTCSGSAAKQ</sequence>
<reference evidence="1 2" key="1">
    <citation type="submission" date="2023-07" db="EMBL/GenBank/DDBJ databases">
        <title>Pathogens genome sequencing project 196.</title>
        <authorList>
            <person name="Cao X."/>
        </authorList>
    </citation>
    <scope>NUCLEOTIDE SEQUENCE [LARGE SCALE GENOMIC DNA]</scope>
    <source>
        <strain evidence="1 2">SM41</strain>
    </source>
</reference>
<dbReference type="EMBL" id="JAVIPQ010000248">
    <property type="protein sequence ID" value="MDQ9557191.1"/>
    <property type="molecule type" value="Genomic_DNA"/>
</dbReference>
<protein>
    <recommendedName>
        <fullName evidence="3">Addiction module antidote protein</fullName>
    </recommendedName>
</protein>
<name>A0ABD5BLP4_SERMA</name>
<evidence type="ECO:0000313" key="2">
    <source>
        <dbReference type="Proteomes" id="UP001234811"/>
    </source>
</evidence>
<dbReference type="AlphaFoldDB" id="A0ABD5BLP4"/>
<proteinExistence type="predicted"/>